<proteinExistence type="predicted"/>
<dbReference type="PANTHER" id="PTHR42731">
    <property type="entry name" value="SLL1084 PROTEIN"/>
    <property type="match status" value="1"/>
</dbReference>
<dbReference type="GO" id="GO:0003824">
    <property type="term" value="F:catalytic activity"/>
    <property type="evidence" value="ECO:0007669"/>
    <property type="project" value="InterPro"/>
</dbReference>
<dbReference type="PANTHER" id="PTHR42731:SF1">
    <property type="entry name" value="RADICAL SAM DOMAIN PROTEIN"/>
    <property type="match status" value="1"/>
</dbReference>
<dbReference type="InterPro" id="IPR023862">
    <property type="entry name" value="CHP03960_rSAM"/>
</dbReference>
<dbReference type="CDD" id="cd01335">
    <property type="entry name" value="Radical_SAM"/>
    <property type="match status" value="1"/>
</dbReference>
<dbReference type="SMART" id="SM00729">
    <property type="entry name" value="Elp3"/>
    <property type="match status" value="1"/>
</dbReference>
<evidence type="ECO:0000259" key="1">
    <source>
        <dbReference type="PROSITE" id="PS51918"/>
    </source>
</evidence>
<evidence type="ECO:0000313" key="2">
    <source>
        <dbReference type="EMBL" id="PFG74147.1"/>
    </source>
</evidence>
<dbReference type="InterPro" id="IPR045784">
    <property type="entry name" value="Radical_SAM_N2"/>
</dbReference>
<dbReference type="SUPFAM" id="SSF102114">
    <property type="entry name" value="Radical SAM enzymes"/>
    <property type="match status" value="1"/>
</dbReference>
<dbReference type="GO" id="GO:0051536">
    <property type="term" value="F:iron-sulfur cluster binding"/>
    <property type="evidence" value="ECO:0007669"/>
    <property type="project" value="InterPro"/>
</dbReference>
<dbReference type="Gene3D" id="3.80.30.20">
    <property type="entry name" value="tm_1862 like domain"/>
    <property type="match status" value="1"/>
</dbReference>
<accession>A0A2A9HDQ2</accession>
<comment type="caution">
    <text evidence="2">The sequence shown here is derived from an EMBL/GenBank/DDBJ whole genome shotgun (WGS) entry which is preliminary data.</text>
</comment>
<dbReference type="Pfam" id="PF19864">
    <property type="entry name" value="Radical_SAM_N2"/>
    <property type="match status" value="1"/>
</dbReference>
<organism evidence="2 3">
    <name type="scientific">Tepidiforma thermophila (strain KCTC 52669 / CGMCC 1.13589 / G233)</name>
    <dbReference type="NCBI Taxonomy" id="2761530"/>
    <lineage>
        <taxon>Bacteria</taxon>
        <taxon>Bacillati</taxon>
        <taxon>Chloroflexota</taxon>
        <taxon>Tepidiformia</taxon>
        <taxon>Tepidiformales</taxon>
        <taxon>Tepidiformaceae</taxon>
        <taxon>Tepidiforma</taxon>
    </lineage>
</organism>
<name>A0A2A9HDQ2_TEPT2</name>
<dbReference type="EMBL" id="PDJQ01000001">
    <property type="protein sequence ID" value="PFG74147.1"/>
    <property type="molecule type" value="Genomic_DNA"/>
</dbReference>
<dbReference type="PROSITE" id="PS51918">
    <property type="entry name" value="RADICAL_SAM"/>
    <property type="match status" value="1"/>
</dbReference>
<dbReference type="RefSeq" id="WP_133117540.1">
    <property type="nucleotide sequence ID" value="NZ_PDJQ01000001.1"/>
</dbReference>
<dbReference type="InterPro" id="IPR007197">
    <property type="entry name" value="rSAM"/>
</dbReference>
<dbReference type="Proteomes" id="UP000223071">
    <property type="component" value="Unassembled WGS sequence"/>
</dbReference>
<dbReference type="InterPro" id="IPR006638">
    <property type="entry name" value="Elp3/MiaA/NifB-like_rSAM"/>
</dbReference>
<protein>
    <submittedName>
        <fullName evidence="2">Radical SAM family uncharacterized protein</fullName>
    </submittedName>
</protein>
<evidence type="ECO:0000313" key="3">
    <source>
        <dbReference type="Proteomes" id="UP000223071"/>
    </source>
</evidence>
<dbReference type="InterPro" id="IPR058240">
    <property type="entry name" value="rSAM_sf"/>
</dbReference>
<keyword evidence="3" id="KW-1185">Reference proteome</keyword>
<dbReference type="Pfam" id="PF04055">
    <property type="entry name" value="Radical_SAM"/>
    <property type="match status" value="1"/>
</dbReference>
<dbReference type="AlphaFoldDB" id="A0A2A9HDQ2"/>
<gene>
    <name evidence="2" type="ORF">A9A59_1358</name>
</gene>
<dbReference type="InterPro" id="IPR023404">
    <property type="entry name" value="rSAM_horseshoe"/>
</dbReference>
<sequence>MPTVAIDGLLARVSKPSRYTGGEWNSVVKDWEAAKVRIALAYPDAYDIGMSNMGLGILYDILNRIEDVVCERVFAPWDDMEAEMRREGVPLWSLETRHPLREFDLVGFTFQYEMTYTNVLNMLDLAGIPVLARERTDEDPIVIAGGSGAFNPEPMALFIDAFVIGEGEEVVVELADLVRTWKREGTPREQRLRDLLRVPGVYVPAFYEARYDDAGHFLALEPLVPEAPRVIRRRIVEKLPPPLVKPIVPFLQTVHDRAAVEIQRGCTQGCRFCQAGMIYRPTRERSPEEVVQAAADLMANTGYDELSLLSLSTTDHSEIVPMVQMLTERFPNLKVSLPSTRVDTFSVDVANAIAKGKKHTLTLAPEAGSQRLRNAINKLVSDADLLGAAENAFQRGWTGIKMYFMVGLPTETMEDVAGIVELGKQVKAIGKKYVGGRARVRVSTSNLVPKPHTPFQWARQDTAEELEPKHFLLKDGCRAAGVEFSWNDPRDSFIEAVLSRGDRRVSEAVYEAWRRGAKFDAWSEHFSFETWQAAFAAVGVDPAWFAHREWDTREPLPWDHIDCGVTKAYLRGQWLAVHSTKTVGDCHHGACNVCGMQNFDALRGEKGVADCVVKVGKLAELRRGARKYEGELLELV</sequence>
<dbReference type="SFLD" id="SFLDS00029">
    <property type="entry name" value="Radical_SAM"/>
    <property type="match status" value="1"/>
</dbReference>
<dbReference type="NCBIfam" id="TIGR03960">
    <property type="entry name" value="rSAM_fuse_unch"/>
    <property type="match status" value="1"/>
</dbReference>
<reference evidence="2 3" key="1">
    <citation type="submission" date="2017-09" db="EMBL/GenBank/DDBJ databases">
        <title>Sequencing the genomes of two abundant thermophiles in Great Basin hot springs: Thermocrinis jamiesonii and novel Chloroflexi Thermoflexus hugenholtzii.</title>
        <authorList>
            <person name="Hedlund B."/>
        </authorList>
    </citation>
    <scope>NUCLEOTIDE SEQUENCE [LARGE SCALE GENOMIC DNA]</scope>
    <source>
        <strain evidence="2 3">G233</strain>
    </source>
</reference>
<dbReference type="SFLD" id="SFLDG01082">
    <property type="entry name" value="B12-binding_domain_containing"/>
    <property type="match status" value="1"/>
</dbReference>
<feature type="domain" description="Radical SAM core" evidence="1">
    <location>
        <begin position="252"/>
        <end position="478"/>
    </location>
</feature>